<evidence type="ECO:0008006" key="3">
    <source>
        <dbReference type="Google" id="ProtNLM"/>
    </source>
</evidence>
<dbReference type="EMBL" id="AP014809">
    <property type="protein sequence ID" value="BAU89694.1"/>
    <property type="molecule type" value="Genomic_DNA"/>
</dbReference>
<gene>
    <name evidence="1" type="ORF">MPPM_1089</name>
</gene>
<name>A0A160PBK0_9HYPH</name>
<evidence type="ECO:0000313" key="2">
    <source>
        <dbReference type="Proteomes" id="UP000218288"/>
    </source>
</evidence>
<protein>
    <recommendedName>
        <fullName evidence="3">Cellulose biosynthesis protein BcsS</fullName>
    </recommendedName>
</protein>
<dbReference type="InterPro" id="IPR031485">
    <property type="entry name" value="CBP_BcsS"/>
</dbReference>
<sequence>MALAAGLVCGSARADDTALRAVLFGSMEAGASVFSSSGVKLVFDRFDRDGPVVLVTAGGGGRPEGGGRSPVLMRLTALGSALAGYQFIQDWGAVTVFAGLEASREALSGSGFVQAMPLRTGLRLHGEVWARPTETTLATATVILGSARSDAYARLSWGMALFGAYLGPEAAVYGDATDYRKWSVGLHATDYAMGGYRFRLSAGCQLETPLNQWSPYVSLAIWNAL</sequence>
<proteinExistence type="predicted"/>
<dbReference type="Proteomes" id="UP000218288">
    <property type="component" value="Chromosome"/>
</dbReference>
<reference evidence="1 2" key="1">
    <citation type="journal article" date="2016" name="Genome Announc.">
        <title>Complete Genome Sequence of Methylobacterium populi P-1M, Isolated from Pink-Pigmented Household Biofilm.</title>
        <authorList>
            <person name="Morohoshi T."/>
            <person name="Ikeda T."/>
        </authorList>
    </citation>
    <scope>NUCLEOTIDE SEQUENCE [LARGE SCALE GENOMIC DNA]</scope>
    <source>
        <strain evidence="1 2">P-1M</strain>
    </source>
</reference>
<organism evidence="1 2">
    <name type="scientific">Methylorubrum populi</name>
    <dbReference type="NCBI Taxonomy" id="223967"/>
    <lineage>
        <taxon>Bacteria</taxon>
        <taxon>Pseudomonadati</taxon>
        <taxon>Pseudomonadota</taxon>
        <taxon>Alphaproteobacteria</taxon>
        <taxon>Hyphomicrobiales</taxon>
        <taxon>Methylobacteriaceae</taxon>
        <taxon>Methylorubrum</taxon>
    </lineage>
</organism>
<accession>A0A160PBK0</accession>
<dbReference type="Pfam" id="PF17036">
    <property type="entry name" value="CBP_BcsS"/>
    <property type="match status" value="1"/>
</dbReference>
<dbReference type="AlphaFoldDB" id="A0A160PBK0"/>
<evidence type="ECO:0000313" key="1">
    <source>
        <dbReference type="EMBL" id="BAU89694.1"/>
    </source>
</evidence>